<dbReference type="EnsemblPlants" id="Solyc12g100035.1.1">
    <property type="protein sequence ID" value="Solyc12g100035.1.1"/>
    <property type="gene ID" value="Solyc12g100035.1"/>
</dbReference>
<dbReference type="InParanoid" id="A0A3Q7JFU1"/>
<feature type="region of interest" description="Disordered" evidence="1">
    <location>
        <begin position="100"/>
        <end position="122"/>
    </location>
</feature>
<evidence type="ECO:0000256" key="1">
    <source>
        <dbReference type="SAM" id="MobiDB-lite"/>
    </source>
</evidence>
<keyword evidence="3" id="KW-1185">Reference proteome</keyword>
<feature type="region of interest" description="Disordered" evidence="1">
    <location>
        <begin position="45"/>
        <end position="73"/>
    </location>
</feature>
<sequence length="230" mass="25880">MILASHLGFPVENMIYIMDNPIHSPLPYPIRAAFQKSFRNSESFSSSSSPDVVSFVSESLPQPSESGNPRNLSLPSYELFSKERFKTSREVREANCAGISPTRWLPDRSNDSTEDRLPSDDDQQWCTGTRFLQLQAPIPWLRELLSLGNIDSLHHSVHSSFDQLSSWLSNVATDSLSPQPHGECVIEVEPLKMRELEETAIGVNLSYKTTATEIKLNHMASHFITYDSIP</sequence>
<dbReference type="Gramene" id="Solyc12g100035.1.1">
    <property type="protein sequence ID" value="Solyc12g100035.1.1"/>
    <property type="gene ID" value="Solyc12g100035.1"/>
</dbReference>
<feature type="compositionally biased region" description="Low complexity" evidence="1">
    <location>
        <begin position="45"/>
        <end position="59"/>
    </location>
</feature>
<organism evidence="2">
    <name type="scientific">Solanum lycopersicum</name>
    <name type="common">Tomato</name>
    <name type="synonym">Lycopersicon esculentum</name>
    <dbReference type="NCBI Taxonomy" id="4081"/>
    <lineage>
        <taxon>Eukaryota</taxon>
        <taxon>Viridiplantae</taxon>
        <taxon>Streptophyta</taxon>
        <taxon>Embryophyta</taxon>
        <taxon>Tracheophyta</taxon>
        <taxon>Spermatophyta</taxon>
        <taxon>Magnoliopsida</taxon>
        <taxon>eudicotyledons</taxon>
        <taxon>Gunneridae</taxon>
        <taxon>Pentapetalae</taxon>
        <taxon>asterids</taxon>
        <taxon>lamiids</taxon>
        <taxon>Solanales</taxon>
        <taxon>Solanaceae</taxon>
        <taxon>Solanoideae</taxon>
        <taxon>Solaneae</taxon>
        <taxon>Solanum</taxon>
        <taxon>Solanum subgen. Lycopersicon</taxon>
    </lineage>
</organism>
<feature type="compositionally biased region" description="Basic and acidic residues" evidence="1">
    <location>
        <begin position="105"/>
        <end position="119"/>
    </location>
</feature>
<reference evidence="2" key="2">
    <citation type="submission" date="2019-01" db="UniProtKB">
        <authorList>
            <consortium name="EnsemblPlants"/>
        </authorList>
    </citation>
    <scope>IDENTIFICATION</scope>
    <source>
        <strain evidence="2">cv. Heinz 1706</strain>
    </source>
</reference>
<proteinExistence type="predicted"/>
<feature type="compositionally biased region" description="Polar residues" evidence="1">
    <location>
        <begin position="60"/>
        <end position="73"/>
    </location>
</feature>
<evidence type="ECO:0000313" key="2">
    <source>
        <dbReference type="EnsemblPlants" id="Solyc12g100035.1.1"/>
    </source>
</evidence>
<evidence type="ECO:0000313" key="3">
    <source>
        <dbReference type="Proteomes" id="UP000004994"/>
    </source>
</evidence>
<name>A0A3Q7JFU1_SOLLC</name>
<dbReference type="AlphaFoldDB" id="A0A3Q7JFU1"/>
<reference evidence="2" key="1">
    <citation type="journal article" date="2012" name="Nature">
        <title>The tomato genome sequence provides insights into fleshy fruit evolution.</title>
        <authorList>
            <consortium name="Tomato Genome Consortium"/>
        </authorList>
    </citation>
    <scope>NUCLEOTIDE SEQUENCE [LARGE SCALE GENOMIC DNA]</scope>
    <source>
        <strain evidence="2">cv. Heinz 1706</strain>
    </source>
</reference>
<protein>
    <submittedName>
        <fullName evidence="2">Uncharacterized protein</fullName>
    </submittedName>
</protein>
<accession>A0A3Q7JFU1</accession>
<dbReference type="Proteomes" id="UP000004994">
    <property type="component" value="Chromosome 12"/>
</dbReference>